<proteinExistence type="predicted"/>
<gene>
    <name evidence="1" type="ORF">UFOVP137_3</name>
</gene>
<name>A0A6J5LE61_9CAUD</name>
<dbReference type="EMBL" id="LR796255">
    <property type="protein sequence ID" value="CAB4131872.1"/>
    <property type="molecule type" value="Genomic_DNA"/>
</dbReference>
<accession>A0A6J5LE61</accession>
<organism evidence="1">
    <name type="scientific">uncultured Caudovirales phage</name>
    <dbReference type="NCBI Taxonomy" id="2100421"/>
    <lineage>
        <taxon>Viruses</taxon>
        <taxon>Duplodnaviria</taxon>
        <taxon>Heunggongvirae</taxon>
        <taxon>Uroviricota</taxon>
        <taxon>Caudoviricetes</taxon>
        <taxon>Peduoviridae</taxon>
        <taxon>Maltschvirus</taxon>
        <taxon>Maltschvirus maltsch</taxon>
    </lineage>
</organism>
<sequence length="63" mass="7430">MDTKKPLRYVDTGKVKIGIYYVRPPASNTFSDMEFLQKKLLPKPVGPLHPWPSFREIVRWWIG</sequence>
<reference evidence="1" key="1">
    <citation type="submission" date="2020-04" db="EMBL/GenBank/DDBJ databases">
        <authorList>
            <person name="Chiriac C."/>
            <person name="Salcher M."/>
            <person name="Ghai R."/>
            <person name="Kavagutti S V."/>
        </authorList>
    </citation>
    <scope>NUCLEOTIDE SEQUENCE</scope>
</reference>
<protein>
    <submittedName>
        <fullName evidence="1">Uncharacterized protein</fullName>
    </submittedName>
</protein>
<evidence type="ECO:0000313" key="1">
    <source>
        <dbReference type="EMBL" id="CAB4131872.1"/>
    </source>
</evidence>